<comment type="similarity">
    <text evidence="5">Belongs to the FliO/MopB family.</text>
</comment>
<comment type="subcellular location">
    <subcellularLocation>
        <location evidence="5">Cell membrane</location>
    </subcellularLocation>
    <subcellularLocation>
        <location evidence="5">Bacterial flagellum basal body</location>
    </subcellularLocation>
</comment>
<feature type="compositionally biased region" description="Basic and acidic residues" evidence="6">
    <location>
        <begin position="179"/>
        <end position="191"/>
    </location>
</feature>
<evidence type="ECO:0000256" key="6">
    <source>
        <dbReference type="SAM" id="MobiDB-lite"/>
    </source>
</evidence>
<evidence type="ECO:0000256" key="4">
    <source>
        <dbReference type="ARBA" id="ARBA00023136"/>
    </source>
</evidence>
<dbReference type="EMBL" id="FMJE01000003">
    <property type="protein sequence ID" value="SCM80451.1"/>
    <property type="molecule type" value="Genomic_DNA"/>
</dbReference>
<accession>A0A212LSI2</accession>
<dbReference type="GO" id="GO:0005886">
    <property type="term" value="C:plasma membrane"/>
    <property type="evidence" value="ECO:0007669"/>
    <property type="project" value="UniProtKB-SubCell"/>
</dbReference>
<protein>
    <recommendedName>
        <fullName evidence="5">Flagellar protein</fullName>
    </recommendedName>
</protein>
<feature type="region of interest" description="Disordered" evidence="6">
    <location>
        <begin position="172"/>
        <end position="191"/>
    </location>
</feature>
<reference evidence="7" key="1">
    <citation type="submission" date="2016-08" db="EMBL/GenBank/DDBJ databases">
        <authorList>
            <person name="Seilhamer J.J."/>
        </authorList>
    </citation>
    <scope>NUCLEOTIDE SEQUENCE</scope>
    <source>
        <strain evidence="7">86</strain>
    </source>
</reference>
<dbReference type="InterPro" id="IPR022781">
    <property type="entry name" value="Flagellar_biosynth_FliO"/>
</dbReference>
<feature type="transmembrane region" description="Helical" evidence="5">
    <location>
        <begin position="51"/>
        <end position="71"/>
    </location>
</feature>
<keyword evidence="3 5" id="KW-1133">Transmembrane helix</keyword>
<dbReference type="RefSeq" id="WP_288183853.1">
    <property type="nucleotide sequence ID" value="NZ_LT608335.1"/>
</dbReference>
<evidence type="ECO:0000256" key="3">
    <source>
        <dbReference type="ARBA" id="ARBA00022989"/>
    </source>
</evidence>
<keyword evidence="7" id="KW-0966">Cell projection</keyword>
<gene>
    <name evidence="7" type="primary">fliO</name>
    <name evidence="7" type="ORF">KL86SPO_30629</name>
</gene>
<dbReference type="GO" id="GO:0044781">
    <property type="term" value="P:bacterial-type flagellum organization"/>
    <property type="evidence" value="ECO:0007669"/>
    <property type="project" value="UniProtKB-UniRule"/>
</dbReference>
<keyword evidence="1 5" id="KW-1003">Cell membrane</keyword>
<proteinExistence type="inferred from homology"/>
<keyword evidence="7" id="KW-0969">Cilium</keyword>
<dbReference type="NCBIfam" id="TIGR03500">
    <property type="entry name" value="FliO_TIGR"/>
    <property type="match status" value="1"/>
</dbReference>
<dbReference type="Pfam" id="PF04347">
    <property type="entry name" value="FliO"/>
    <property type="match status" value="1"/>
</dbReference>
<keyword evidence="4 5" id="KW-0472">Membrane</keyword>
<dbReference type="AlphaFoldDB" id="A0A212LSI2"/>
<evidence type="ECO:0000256" key="2">
    <source>
        <dbReference type="ARBA" id="ARBA00022692"/>
    </source>
</evidence>
<dbReference type="GO" id="GO:0009425">
    <property type="term" value="C:bacterial-type flagellum basal body"/>
    <property type="evidence" value="ECO:0007669"/>
    <property type="project" value="UniProtKB-SubCell"/>
</dbReference>
<name>A0A212LSI2_9FIRM</name>
<evidence type="ECO:0000256" key="5">
    <source>
        <dbReference type="RuleBase" id="RU362064"/>
    </source>
</evidence>
<evidence type="ECO:0000313" key="7">
    <source>
        <dbReference type="EMBL" id="SCM80451.1"/>
    </source>
</evidence>
<sequence>MRSKFHLSGSVVLIIFVLLFLTGQVLAAAETGEYLKYQEPQPAASSWLATSSYIISLLLTFLLVLGLAYFTSKFLGQRMTRAGGFGGKVYSTLSLGPNRAVHVVEIAGKFMVLGVTEQNITLLNEITSATEIERIKALQSTANALPPEQFGSIFRRQLVSLKQMPRNFPLVFGSDTPETVDKEPENNNRKR</sequence>
<keyword evidence="5" id="KW-0975">Bacterial flagellum</keyword>
<organism evidence="7">
    <name type="scientific">uncultured Sporomusa sp</name>
    <dbReference type="NCBI Taxonomy" id="307249"/>
    <lineage>
        <taxon>Bacteria</taxon>
        <taxon>Bacillati</taxon>
        <taxon>Bacillota</taxon>
        <taxon>Negativicutes</taxon>
        <taxon>Selenomonadales</taxon>
        <taxon>Sporomusaceae</taxon>
        <taxon>Sporomusa</taxon>
        <taxon>environmental samples</taxon>
    </lineage>
</organism>
<keyword evidence="7" id="KW-0282">Flagellum</keyword>
<evidence type="ECO:0000256" key="1">
    <source>
        <dbReference type="ARBA" id="ARBA00022475"/>
    </source>
</evidence>
<keyword evidence="2 5" id="KW-0812">Transmembrane</keyword>